<keyword evidence="4" id="KW-1185">Reference proteome</keyword>
<gene>
    <name evidence="3" type="ORF">Q7A36_40680</name>
</gene>
<dbReference type="RefSeq" id="WP_305109466.1">
    <property type="nucleotide sequence ID" value="NZ_JAUTWS010000437.1"/>
</dbReference>
<dbReference type="InterPro" id="IPR025161">
    <property type="entry name" value="IS402-like_dom"/>
</dbReference>
<protein>
    <submittedName>
        <fullName evidence="3">Transposase</fullName>
    </submittedName>
</protein>
<dbReference type="PANTHER" id="PTHR30007">
    <property type="entry name" value="PHP DOMAIN PROTEIN"/>
    <property type="match status" value="1"/>
</dbReference>
<accession>A0ABT9EEV7</accession>
<organism evidence="3 4">
    <name type="scientific">Paracraurococcus lichenis</name>
    <dbReference type="NCBI Taxonomy" id="3064888"/>
    <lineage>
        <taxon>Bacteria</taxon>
        <taxon>Pseudomonadati</taxon>
        <taxon>Pseudomonadota</taxon>
        <taxon>Alphaproteobacteria</taxon>
        <taxon>Acetobacterales</taxon>
        <taxon>Roseomonadaceae</taxon>
        <taxon>Paracraurococcus</taxon>
    </lineage>
</organism>
<evidence type="ECO:0000313" key="4">
    <source>
        <dbReference type="Proteomes" id="UP001243009"/>
    </source>
</evidence>
<reference evidence="3 4" key="1">
    <citation type="submission" date="2023-08" db="EMBL/GenBank/DDBJ databases">
        <title>The draft genome sequence of Paracraurococcus sp. LOR1-02.</title>
        <authorList>
            <person name="Kingkaew E."/>
            <person name="Tanasupawat S."/>
        </authorList>
    </citation>
    <scope>NUCLEOTIDE SEQUENCE [LARGE SCALE GENOMIC DNA]</scope>
    <source>
        <strain evidence="3 4">LOR1-02</strain>
    </source>
</reference>
<name>A0ABT9EEV7_9PROT</name>
<proteinExistence type="predicted"/>
<sequence length="118" mass="13316">GRHRSMDVREVLNGLLYVLETGCQWRHLPRDLPPRSTVHGYLQRWDWDGTLEAVHHQLYIACREQAGKEASPTAAILDSKLVKAAEKGRRRSTRLVTTQGRRSRGSSTTSSSTRSVCC</sequence>
<dbReference type="Proteomes" id="UP001243009">
    <property type="component" value="Unassembled WGS sequence"/>
</dbReference>
<dbReference type="EMBL" id="JAUTWS010000437">
    <property type="protein sequence ID" value="MDO9714656.1"/>
    <property type="molecule type" value="Genomic_DNA"/>
</dbReference>
<feature type="domain" description="Insertion element IS402-like" evidence="2">
    <location>
        <begin position="1"/>
        <end position="55"/>
    </location>
</feature>
<feature type="compositionally biased region" description="Low complexity" evidence="1">
    <location>
        <begin position="97"/>
        <end position="118"/>
    </location>
</feature>
<feature type="region of interest" description="Disordered" evidence="1">
    <location>
        <begin position="85"/>
        <end position="118"/>
    </location>
</feature>
<feature type="non-terminal residue" evidence="3">
    <location>
        <position position="1"/>
    </location>
</feature>
<dbReference type="PANTHER" id="PTHR30007:SF0">
    <property type="entry name" value="TRANSPOSASE"/>
    <property type="match status" value="1"/>
</dbReference>
<evidence type="ECO:0000313" key="3">
    <source>
        <dbReference type="EMBL" id="MDO9714656.1"/>
    </source>
</evidence>
<dbReference type="Pfam" id="PF13340">
    <property type="entry name" value="DUF4096"/>
    <property type="match status" value="1"/>
</dbReference>
<evidence type="ECO:0000259" key="2">
    <source>
        <dbReference type="Pfam" id="PF13340"/>
    </source>
</evidence>
<comment type="caution">
    <text evidence="3">The sequence shown here is derived from an EMBL/GenBank/DDBJ whole genome shotgun (WGS) entry which is preliminary data.</text>
</comment>
<evidence type="ECO:0000256" key="1">
    <source>
        <dbReference type="SAM" id="MobiDB-lite"/>
    </source>
</evidence>